<dbReference type="InterPro" id="IPR036890">
    <property type="entry name" value="HATPase_C_sf"/>
</dbReference>
<comment type="catalytic activity">
    <reaction evidence="1">
        <text>ATP + protein L-histidine = ADP + protein N-phospho-L-histidine.</text>
        <dbReference type="EC" id="2.7.13.3"/>
    </reaction>
</comment>
<dbReference type="GO" id="GO:0005886">
    <property type="term" value="C:plasma membrane"/>
    <property type="evidence" value="ECO:0007669"/>
    <property type="project" value="UniProtKB-SubCell"/>
</dbReference>
<gene>
    <name evidence="19" type="ORF">EI545_04970</name>
</gene>
<keyword evidence="12 17" id="KW-1133">Transmembrane helix</keyword>
<dbReference type="PIRSF" id="PIRSF036431">
    <property type="entry name" value="STHK_DctB"/>
    <property type="match status" value="1"/>
</dbReference>
<evidence type="ECO:0000256" key="8">
    <source>
        <dbReference type="ARBA" id="ARBA00022692"/>
    </source>
</evidence>
<evidence type="ECO:0000256" key="5">
    <source>
        <dbReference type="ARBA" id="ARBA00022519"/>
    </source>
</evidence>
<evidence type="ECO:0000256" key="1">
    <source>
        <dbReference type="ARBA" id="ARBA00000085"/>
    </source>
</evidence>
<dbReference type="Pfam" id="PF02518">
    <property type="entry name" value="HATPase_c"/>
    <property type="match status" value="1"/>
</dbReference>
<evidence type="ECO:0000256" key="10">
    <source>
        <dbReference type="ARBA" id="ARBA00022777"/>
    </source>
</evidence>
<dbReference type="GO" id="GO:0005524">
    <property type="term" value="F:ATP binding"/>
    <property type="evidence" value="ECO:0007669"/>
    <property type="project" value="UniProtKB-KW"/>
</dbReference>
<keyword evidence="5" id="KW-0997">Cell inner membrane</keyword>
<keyword evidence="20" id="KW-1185">Reference proteome</keyword>
<dbReference type="CDD" id="cd00082">
    <property type="entry name" value="HisKA"/>
    <property type="match status" value="1"/>
</dbReference>
<name>A0A3S8U3S2_9RHOB</name>
<keyword evidence="8 17" id="KW-0812">Transmembrane</keyword>
<dbReference type="Pfam" id="PF02743">
    <property type="entry name" value="dCache_1"/>
    <property type="match status" value="1"/>
</dbReference>
<keyword evidence="10 19" id="KW-0418">Kinase</keyword>
<dbReference type="AlphaFoldDB" id="A0A3S8U3S2"/>
<comment type="function">
    <text evidence="15">Member of the two-component regulatory system DctB/DctD involved in the transport of C4-dicarboxylates. DctB functions as a membrane-associated protein kinase that phosphorylates DctD in response to environmental signals.</text>
</comment>
<keyword evidence="9" id="KW-0547">Nucleotide-binding</keyword>
<evidence type="ECO:0000256" key="7">
    <source>
        <dbReference type="ARBA" id="ARBA00022679"/>
    </source>
</evidence>
<dbReference type="InterPro" id="IPR017055">
    <property type="entry name" value="Sig_transdc_His_kinase_DctB"/>
</dbReference>
<keyword evidence="7" id="KW-0808">Transferase</keyword>
<evidence type="ECO:0000256" key="14">
    <source>
        <dbReference type="ARBA" id="ARBA00023136"/>
    </source>
</evidence>
<comment type="subcellular location">
    <subcellularLocation>
        <location evidence="2">Cell inner membrane</location>
        <topology evidence="2">Multi-pass membrane protein</topology>
    </subcellularLocation>
</comment>
<dbReference type="Proteomes" id="UP000282002">
    <property type="component" value="Chromosome"/>
</dbReference>
<keyword evidence="6" id="KW-0597">Phosphoprotein</keyword>
<evidence type="ECO:0000256" key="15">
    <source>
        <dbReference type="ARBA" id="ARBA00059004"/>
    </source>
</evidence>
<dbReference type="InterPro" id="IPR004358">
    <property type="entry name" value="Sig_transdc_His_kin-like_C"/>
</dbReference>
<evidence type="ECO:0000256" key="16">
    <source>
        <dbReference type="ARBA" id="ARBA00073143"/>
    </source>
</evidence>
<dbReference type="EC" id="2.7.13.3" evidence="3"/>
<proteinExistence type="predicted"/>
<dbReference type="Pfam" id="PF00512">
    <property type="entry name" value="HisKA"/>
    <property type="match status" value="1"/>
</dbReference>
<evidence type="ECO:0000256" key="13">
    <source>
        <dbReference type="ARBA" id="ARBA00023012"/>
    </source>
</evidence>
<dbReference type="FunFam" id="1.10.287.130:FF:000049">
    <property type="entry name" value="C4-dicarboxylate transport sensor protein DctB"/>
    <property type="match status" value="1"/>
</dbReference>
<dbReference type="SMART" id="SM00388">
    <property type="entry name" value="HisKA"/>
    <property type="match status" value="1"/>
</dbReference>
<evidence type="ECO:0000256" key="4">
    <source>
        <dbReference type="ARBA" id="ARBA00022475"/>
    </source>
</evidence>
<dbReference type="PRINTS" id="PR00344">
    <property type="entry name" value="BCTRLSENSOR"/>
</dbReference>
<keyword evidence="4" id="KW-1003">Cell membrane</keyword>
<dbReference type="Gene3D" id="3.30.565.10">
    <property type="entry name" value="Histidine kinase-like ATPase, C-terminal domain"/>
    <property type="match status" value="1"/>
</dbReference>
<evidence type="ECO:0000256" key="11">
    <source>
        <dbReference type="ARBA" id="ARBA00022840"/>
    </source>
</evidence>
<organism evidence="19 20">
    <name type="scientific">Tabrizicola piscis</name>
    <dbReference type="NCBI Taxonomy" id="2494374"/>
    <lineage>
        <taxon>Bacteria</taxon>
        <taxon>Pseudomonadati</taxon>
        <taxon>Pseudomonadota</taxon>
        <taxon>Alphaproteobacteria</taxon>
        <taxon>Rhodobacterales</taxon>
        <taxon>Paracoccaceae</taxon>
        <taxon>Tabrizicola</taxon>
    </lineage>
</organism>
<evidence type="ECO:0000313" key="20">
    <source>
        <dbReference type="Proteomes" id="UP000282002"/>
    </source>
</evidence>
<evidence type="ECO:0000256" key="12">
    <source>
        <dbReference type="ARBA" id="ARBA00022989"/>
    </source>
</evidence>
<keyword evidence="14 17" id="KW-0472">Membrane</keyword>
<dbReference type="InterPro" id="IPR003594">
    <property type="entry name" value="HATPase_dom"/>
</dbReference>
<evidence type="ECO:0000313" key="19">
    <source>
        <dbReference type="EMBL" id="AZL58247.1"/>
    </source>
</evidence>
<dbReference type="PANTHER" id="PTHR43065">
    <property type="entry name" value="SENSOR HISTIDINE KINASE"/>
    <property type="match status" value="1"/>
</dbReference>
<dbReference type="SUPFAM" id="SSF47384">
    <property type="entry name" value="Homodimeric domain of signal transducing histidine kinase"/>
    <property type="match status" value="1"/>
</dbReference>
<keyword evidence="13" id="KW-0902">Two-component regulatory system</keyword>
<dbReference type="InterPro" id="IPR033479">
    <property type="entry name" value="dCache_1"/>
</dbReference>
<dbReference type="InterPro" id="IPR029151">
    <property type="entry name" value="Sensor-like_sf"/>
</dbReference>
<dbReference type="InterPro" id="IPR005467">
    <property type="entry name" value="His_kinase_dom"/>
</dbReference>
<dbReference type="Gene3D" id="3.30.450.20">
    <property type="entry name" value="PAS domain"/>
    <property type="match status" value="2"/>
</dbReference>
<dbReference type="InterPro" id="IPR003661">
    <property type="entry name" value="HisK_dim/P_dom"/>
</dbReference>
<dbReference type="RefSeq" id="WP_125324448.1">
    <property type="nucleotide sequence ID" value="NZ_CP034328.1"/>
</dbReference>
<dbReference type="Gene3D" id="1.10.287.130">
    <property type="match status" value="1"/>
</dbReference>
<dbReference type="FunFam" id="3.30.450.20:FF:000127">
    <property type="entry name" value="C4-dicarboxylate transport sensor protein"/>
    <property type="match status" value="1"/>
</dbReference>
<keyword evidence="11" id="KW-0067">ATP-binding</keyword>
<evidence type="ECO:0000256" key="17">
    <source>
        <dbReference type="SAM" id="Phobius"/>
    </source>
</evidence>
<reference evidence="19 20" key="1">
    <citation type="submission" date="2018-12" db="EMBL/GenBank/DDBJ databases">
        <title>Complete genome sequencing of Tabrizicola sp. K13M18.</title>
        <authorList>
            <person name="Bae J.-W."/>
        </authorList>
    </citation>
    <scope>NUCLEOTIDE SEQUENCE [LARGE SCALE GENOMIC DNA]</scope>
    <source>
        <strain evidence="19 20">K13M18</strain>
    </source>
</reference>
<dbReference type="SMART" id="SM00387">
    <property type="entry name" value="HATPase_c"/>
    <property type="match status" value="1"/>
</dbReference>
<feature type="domain" description="Histidine kinase" evidence="18">
    <location>
        <begin position="376"/>
        <end position="589"/>
    </location>
</feature>
<evidence type="ECO:0000259" key="18">
    <source>
        <dbReference type="PROSITE" id="PS50109"/>
    </source>
</evidence>
<dbReference type="GO" id="GO:0000155">
    <property type="term" value="F:phosphorelay sensor kinase activity"/>
    <property type="evidence" value="ECO:0007669"/>
    <property type="project" value="InterPro"/>
</dbReference>
<evidence type="ECO:0000256" key="3">
    <source>
        <dbReference type="ARBA" id="ARBA00012438"/>
    </source>
</evidence>
<dbReference type="OrthoDB" id="7568856at2"/>
<sequence length="596" mass="64059">MAVTLRSLWTGALVAGAVLLVLAVERIASQNALDEGLVRAETTLRQTVNGLDGHLRRFEALPALLARDDRVRDALAAPDDAAGIAAMNSWLEETNALIEASDLYLIDLSGTTIAASNHKREDSFIGQNFSYRPYFTEARDGRSGHFFALGTTSGVRGYYFASSVRDAQGQIVGVLALKIGADEIEAAWRARDYRILVTDPEGIVFMSTDAVWLYRGLLPLTPERLARTEVSRRYADAKLSALQVGLSASGKVQLMRLADGNGASHEYIATEHVMPQAGWTVRVLLDTAPLRTQARLAVLAFGLLLLVALLLAWTVFQRRARLAERLAIQAAAQADLERQVAERTADLTRANDDLHRMQADLVQAGKLAALGRISAALSHEINQPLAAARNYADSAGLLIDRADLPRAKENIGQIVALIDRMAAIARHLRNVARKPNEPLKTVDLHTVITDALTVARNRLDSAGATVDLDIAPDLPLVRGGPVRLQQVIVNVLSNAADAVEGSADRRITLAARAVGGEVQITVRDRGPGVAPAIANRIFDPFFTTKQVGSGLGLGLSISYNIMKDFAGDLRVSNHPDGGAIFTIALTPASPEAMAAE</sequence>
<feature type="transmembrane region" description="Helical" evidence="17">
    <location>
        <begin position="296"/>
        <end position="316"/>
    </location>
</feature>
<dbReference type="InterPro" id="IPR036097">
    <property type="entry name" value="HisK_dim/P_sf"/>
</dbReference>
<dbReference type="Gene3D" id="6.10.250.3020">
    <property type="match status" value="1"/>
</dbReference>
<dbReference type="SUPFAM" id="SSF103190">
    <property type="entry name" value="Sensory domain-like"/>
    <property type="match status" value="1"/>
</dbReference>
<protein>
    <recommendedName>
        <fullName evidence="16">C4-dicarboxylate transport sensor protein DctB</fullName>
        <ecNumber evidence="3">2.7.13.3</ecNumber>
    </recommendedName>
</protein>
<evidence type="ECO:0000256" key="9">
    <source>
        <dbReference type="ARBA" id="ARBA00022741"/>
    </source>
</evidence>
<dbReference type="PROSITE" id="PS50109">
    <property type="entry name" value="HIS_KIN"/>
    <property type="match status" value="1"/>
</dbReference>
<evidence type="ECO:0000256" key="2">
    <source>
        <dbReference type="ARBA" id="ARBA00004429"/>
    </source>
</evidence>
<evidence type="ECO:0000256" key="6">
    <source>
        <dbReference type="ARBA" id="ARBA00022553"/>
    </source>
</evidence>
<dbReference type="SUPFAM" id="SSF55874">
    <property type="entry name" value="ATPase domain of HSP90 chaperone/DNA topoisomerase II/histidine kinase"/>
    <property type="match status" value="1"/>
</dbReference>
<accession>A0A3S8U3S2</accession>
<dbReference type="EMBL" id="CP034328">
    <property type="protein sequence ID" value="AZL58247.1"/>
    <property type="molecule type" value="Genomic_DNA"/>
</dbReference>
<dbReference type="KEGG" id="taw:EI545_04970"/>
<dbReference type="PANTHER" id="PTHR43065:SF46">
    <property type="entry name" value="C4-DICARBOXYLATE TRANSPORT SENSOR PROTEIN DCTB"/>
    <property type="match status" value="1"/>
</dbReference>